<reference evidence="1 2" key="1">
    <citation type="submission" date="2015-10" db="EMBL/GenBank/DDBJ databases">
        <title>Genome analyses suggest a sexual origin of heterokaryosis in a supposedly ancient asexual fungus.</title>
        <authorList>
            <person name="Ropars J."/>
            <person name="Sedzielewska K."/>
            <person name="Noel J."/>
            <person name="Charron P."/>
            <person name="Farinelli L."/>
            <person name="Marton T."/>
            <person name="Kruger M."/>
            <person name="Pelin A."/>
            <person name="Brachmann A."/>
            <person name="Corradi N."/>
        </authorList>
    </citation>
    <scope>NUCLEOTIDE SEQUENCE [LARGE SCALE GENOMIC DNA]</scope>
    <source>
        <strain evidence="1 2">A4</strain>
    </source>
</reference>
<dbReference type="AlphaFoldDB" id="A0A2I1HB43"/>
<proteinExistence type="predicted"/>
<accession>A0A2I1HB43</accession>
<dbReference type="VEuPathDB" id="FungiDB:RhiirFUN_004903"/>
<dbReference type="EMBL" id="LLXI01002050">
    <property type="protein sequence ID" value="PKY56060.1"/>
    <property type="molecule type" value="Genomic_DNA"/>
</dbReference>
<dbReference type="VEuPathDB" id="FungiDB:RhiirA1_399369"/>
<evidence type="ECO:0000313" key="2">
    <source>
        <dbReference type="Proteomes" id="UP000234323"/>
    </source>
</evidence>
<evidence type="ECO:0000313" key="1">
    <source>
        <dbReference type="EMBL" id="PKY56060.1"/>
    </source>
</evidence>
<dbReference type="Proteomes" id="UP000234323">
    <property type="component" value="Unassembled WGS sequence"/>
</dbReference>
<protein>
    <recommendedName>
        <fullName evidence="3">Crinkler family protein</fullName>
    </recommendedName>
</protein>
<name>A0A2I1HB43_9GLOM</name>
<keyword evidence="2" id="KW-1185">Reference proteome</keyword>
<gene>
    <name evidence="1" type="ORF">RhiirA4_506330</name>
</gene>
<organism evidence="1 2">
    <name type="scientific">Rhizophagus irregularis</name>
    <dbReference type="NCBI Taxonomy" id="588596"/>
    <lineage>
        <taxon>Eukaryota</taxon>
        <taxon>Fungi</taxon>
        <taxon>Fungi incertae sedis</taxon>
        <taxon>Mucoromycota</taxon>
        <taxon>Glomeromycotina</taxon>
        <taxon>Glomeromycetes</taxon>
        <taxon>Glomerales</taxon>
        <taxon>Glomeraceae</taxon>
        <taxon>Rhizophagus</taxon>
    </lineage>
</organism>
<sequence>MPFFFICIYNDILKILNRELEEVFPVQLQNERQSWEIFVANHDAFRTNLLIKRGKKSARLGELYRGAYGTQKTLDIEVELKELSVYYANKQFPCEKLMDKESNSIIDWVKGENVIVNGASSAFVVRAEVQNNNQYILILHQCKYGLSGMYYTVESLLKGYIKNLESSENTTEELRKILSQCQHITIVFTIQPFNSTDNCFVIMKSNFKEYFGPIFASCATFYMIPDTFYMTKDINPNFLDCSWMKNDLTRFGEATAELDKKSSIHPFINMIKRKFQIRL</sequence>
<dbReference type="VEuPathDB" id="FungiDB:FUN_002849"/>
<evidence type="ECO:0008006" key="3">
    <source>
        <dbReference type="Google" id="ProtNLM"/>
    </source>
</evidence>
<comment type="caution">
    <text evidence="1">The sequence shown here is derived from an EMBL/GenBank/DDBJ whole genome shotgun (WGS) entry which is preliminary data.</text>
</comment>